<evidence type="ECO:0000256" key="7">
    <source>
        <dbReference type="ARBA" id="ARBA00023211"/>
    </source>
</evidence>
<dbReference type="Gene3D" id="2.60.120.10">
    <property type="entry name" value="Jelly Rolls"/>
    <property type="match status" value="1"/>
</dbReference>
<dbReference type="OrthoDB" id="872791at2759"/>
<comment type="subcellular location">
    <subcellularLocation>
        <location evidence="1 11">Secreted</location>
        <location evidence="1 11">Extracellular space</location>
        <location evidence="1 11">Apoplast</location>
    </subcellularLocation>
</comment>
<dbReference type="PANTHER" id="PTHR31238">
    <property type="entry name" value="GERMIN-LIKE PROTEIN SUBFAMILY 3 MEMBER 3"/>
    <property type="match status" value="1"/>
</dbReference>
<evidence type="ECO:0000259" key="12">
    <source>
        <dbReference type="SMART" id="SM00835"/>
    </source>
</evidence>
<evidence type="ECO:0000256" key="8">
    <source>
        <dbReference type="PIRSR" id="PIRSR601929-1"/>
    </source>
</evidence>
<dbReference type="InterPro" id="IPR019780">
    <property type="entry name" value="Germin_Mn-BS"/>
</dbReference>
<evidence type="ECO:0000256" key="2">
    <source>
        <dbReference type="ARBA" id="ARBA00007456"/>
    </source>
</evidence>
<evidence type="ECO:0000256" key="3">
    <source>
        <dbReference type="ARBA" id="ARBA00022523"/>
    </source>
</evidence>
<feature type="signal peptide" evidence="11">
    <location>
        <begin position="1"/>
        <end position="22"/>
    </location>
</feature>
<dbReference type="Pfam" id="PF00190">
    <property type="entry name" value="Cupin_1"/>
    <property type="match status" value="1"/>
</dbReference>
<feature type="binding site" evidence="9">
    <location>
        <position position="112"/>
    </location>
    <ligand>
        <name>Mn(2+)</name>
        <dbReference type="ChEBI" id="CHEBI:29035"/>
    </ligand>
</feature>
<dbReference type="Proteomes" id="UP000325081">
    <property type="component" value="Unassembled WGS sequence"/>
</dbReference>
<comment type="caution">
    <text evidence="13">The sequence shown here is derived from an EMBL/GenBank/DDBJ whole genome shotgun (WGS) entry which is preliminary data.</text>
</comment>
<sequence>MVNYLSSLIFMNINFFLCVAFAYDPRPLQDMCVADFSKKPHGVDLLPLPCMDRAEVTADHFYSDALRKPGNTNNSFRATFTSLDSRQVPGSNTLGIVVARLDAAPGGYYSFHAHPRASELLIGVEGELEVGFVTPSNNYRVYKKTLQKGDVFYVPIGLLHYQRNPSRNTSMVAYSVLNSQNPGLTSVSHATFGPSPSIDSSYIVDAFRLDAHTVQRLQGMKDWV</sequence>
<dbReference type="InterPro" id="IPR014710">
    <property type="entry name" value="RmlC-like_jellyroll"/>
</dbReference>
<proteinExistence type="inferred from homology"/>
<dbReference type="GO" id="GO:0048046">
    <property type="term" value="C:apoplast"/>
    <property type="evidence" value="ECO:0007669"/>
    <property type="project" value="UniProtKB-SubCell"/>
</dbReference>
<evidence type="ECO:0000256" key="1">
    <source>
        <dbReference type="ARBA" id="ARBA00004271"/>
    </source>
</evidence>
<dbReference type="PROSITE" id="PS00725">
    <property type="entry name" value="GERMIN"/>
    <property type="match status" value="1"/>
</dbReference>
<dbReference type="SMART" id="SM00835">
    <property type="entry name" value="Cupin_1"/>
    <property type="match status" value="1"/>
</dbReference>
<evidence type="ECO:0000256" key="6">
    <source>
        <dbReference type="ARBA" id="ARBA00023157"/>
    </source>
</evidence>
<feature type="chain" id="PRO_5023160083" description="Germin-like protein" evidence="11">
    <location>
        <begin position="23"/>
        <end position="224"/>
    </location>
</feature>
<evidence type="ECO:0000256" key="5">
    <source>
        <dbReference type="ARBA" id="ARBA00022723"/>
    </source>
</evidence>
<feature type="binding site" evidence="9">
    <location>
        <position position="114"/>
    </location>
    <ligand>
        <name>Mn(2+)</name>
        <dbReference type="ChEBI" id="CHEBI:29035"/>
    </ligand>
</feature>
<comment type="similarity">
    <text evidence="2 11">Belongs to the germin family.</text>
</comment>
<evidence type="ECO:0000313" key="13">
    <source>
        <dbReference type="EMBL" id="GER29156.1"/>
    </source>
</evidence>
<keyword evidence="14" id="KW-1185">Reference proteome</keyword>
<keyword evidence="11" id="KW-0732">Signal</keyword>
<dbReference type="PRINTS" id="PR00325">
    <property type="entry name" value="GERMIN"/>
</dbReference>
<evidence type="ECO:0000256" key="4">
    <source>
        <dbReference type="ARBA" id="ARBA00022525"/>
    </source>
</evidence>
<feature type="domain" description="Cupin type-1" evidence="12">
    <location>
        <begin position="64"/>
        <end position="215"/>
    </location>
</feature>
<keyword evidence="3 11" id="KW-0052">Apoplast</keyword>
<evidence type="ECO:0000256" key="9">
    <source>
        <dbReference type="PIRSR" id="PIRSR601929-2"/>
    </source>
</evidence>
<dbReference type="GO" id="GO:0030145">
    <property type="term" value="F:manganese ion binding"/>
    <property type="evidence" value="ECO:0007669"/>
    <property type="project" value="UniProtKB-UniRule"/>
</dbReference>
<evidence type="ECO:0000256" key="11">
    <source>
        <dbReference type="RuleBase" id="RU366015"/>
    </source>
</evidence>
<dbReference type="AlphaFoldDB" id="A0A5A7P9E1"/>
<dbReference type="SUPFAM" id="SSF51182">
    <property type="entry name" value="RmlC-like cupins"/>
    <property type="match status" value="1"/>
</dbReference>
<dbReference type="CDD" id="cd02241">
    <property type="entry name" value="cupin_OxOx"/>
    <property type="match status" value="1"/>
</dbReference>
<feature type="binding site" evidence="8">
    <location>
        <position position="114"/>
    </location>
    <ligand>
        <name>oxalate</name>
        <dbReference type="ChEBI" id="CHEBI:30623"/>
    </ligand>
</feature>
<reference evidence="14" key="1">
    <citation type="journal article" date="2019" name="Curr. Biol.">
        <title>Genome Sequence of Striga asiatica Provides Insight into the Evolution of Plant Parasitism.</title>
        <authorList>
            <person name="Yoshida S."/>
            <person name="Kim S."/>
            <person name="Wafula E.K."/>
            <person name="Tanskanen J."/>
            <person name="Kim Y.M."/>
            <person name="Honaas L."/>
            <person name="Yang Z."/>
            <person name="Spallek T."/>
            <person name="Conn C.E."/>
            <person name="Ichihashi Y."/>
            <person name="Cheong K."/>
            <person name="Cui S."/>
            <person name="Der J.P."/>
            <person name="Gundlach H."/>
            <person name="Jiao Y."/>
            <person name="Hori C."/>
            <person name="Ishida J.K."/>
            <person name="Kasahara H."/>
            <person name="Kiba T."/>
            <person name="Kim M.S."/>
            <person name="Koo N."/>
            <person name="Laohavisit A."/>
            <person name="Lee Y.H."/>
            <person name="Lumba S."/>
            <person name="McCourt P."/>
            <person name="Mortimer J.C."/>
            <person name="Mutuku J.M."/>
            <person name="Nomura T."/>
            <person name="Sasaki-Sekimoto Y."/>
            <person name="Seto Y."/>
            <person name="Wang Y."/>
            <person name="Wakatake T."/>
            <person name="Sakakibara H."/>
            <person name="Demura T."/>
            <person name="Yamaguchi S."/>
            <person name="Yoneyama K."/>
            <person name="Manabe R.I."/>
            <person name="Nelson D.C."/>
            <person name="Schulman A.H."/>
            <person name="Timko M.P."/>
            <person name="dePamphilis C.W."/>
            <person name="Choi D."/>
            <person name="Shirasu K."/>
        </authorList>
    </citation>
    <scope>NUCLEOTIDE SEQUENCE [LARGE SCALE GENOMIC DNA]</scope>
    <source>
        <strain evidence="14">cv. UVA1</strain>
    </source>
</reference>
<organism evidence="13 14">
    <name type="scientific">Striga asiatica</name>
    <name type="common">Asiatic witchweed</name>
    <name type="synonym">Buchnera asiatica</name>
    <dbReference type="NCBI Taxonomy" id="4170"/>
    <lineage>
        <taxon>Eukaryota</taxon>
        <taxon>Viridiplantae</taxon>
        <taxon>Streptophyta</taxon>
        <taxon>Embryophyta</taxon>
        <taxon>Tracheophyta</taxon>
        <taxon>Spermatophyta</taxon>
        <taxon>Magnoliopsida</taxon>
        <taxon>eudicotyledons</taxon>
        <taxon>Gunneridae</taxon>
        <taxon>Pentapetalae</taxon>
        <taxon>asterids</taxon>
        <taxon>lamiids</taxon>
        <taxon>Lamiales</taxon>
        <taxon>Orobanchaceae</taxon>
        <taxon>Buchnereae</taxon>
        <taxon>Striga</taxon>
    </lineage>
</organism>
<keyword evidence="4 11" id="KW-0964">Secreted</keyword>
<evidence type="ECO:0000313" key="14">
    <source>
        <dbReference type="Proteomes" id="UP000325081"/>
    </source>
</evidence>
<keyword evidence="5 8" id="KW-0479">Metal-binding</keyword>
<evidence type="ECO:0000256" key="10">
    <source>
        <dbReference type="PIRSR" id="PIRSR601929-3"/>
    </source>
</evidence>
<keyword evidence="7 8" id="KW-0464">Manganese</keyword>
<gene>
    <name evidence="13" type="ORF">STAS_04995</name>
</gene>
<dbReference type="EMBL" id="BKCP01003336">
    <property type="protein sequence ID" value="GER29156.1"/>
    <property type="molecule type" value="Genomic_DNA"/>
</dbReference>
<feature type="binding site" evidence="9">
    <location>
        <position position="160"/>
    </location>
    <ligand>
        <name>Mn(2+)</name>
        <dbReference type="ChEBI" id="CHEBI:29035"/>
    </ligand>
</feature>
<dbReference type="InterPro" id="IPR001929">
    <property type="entry name" value="Germin"/>
</dbReference>
<keyword evidence="6 10" id="KW-1015">Disulfide bond</keyword>
<dbReference type="InterPro" id="IPR011051">
    <property type="entry name" value="RmlC_Cupin_sf"/>
</dbReference>
<feature type="disulfide bond" evidence="10">
    <location>
        <begin position="32"/>
        <end position="50"/>
    </location>
</feature>
<accession>A0A5A7P9E1</accession>
<protein>
    <recommendedName>
        <fullName evidence="11">Germin-like protein</fullName>
    </recommendedName>
</protein>
<feature type="binding site" evidence="9">
    <location>
        <position position="119"/>
    </location>
    <ligand>
        <name>Mn(2+)</name>
        <dbReference type="ChEBI" id="CHEBI:29035"/>
    </ligand>
</feature>
<feature type="binding site" evidence="8">
    <location>
        <position position="119"/>
    </location>
    <ligand>
        <name>oxalate</name>
        <dbReference type="ChEBI" id="CHEBI:30623"/>
    </ligand>
</feature>
<dbReference type="InterPro" id="IPR006045">
    <property type="entry name" value="Cupin_1"/>
</dbReference>
<name>A0A5A7P9E1_STRAF</name>